<dbReference type="EMBL" id="QHKM01000004">
    <property type="protein sequence ID" value="RAK65960.1"/>
    <property type="molecule type" value="Genomic_DNA"/>
</dbReference>
<sequence>MQGHGEKQLGSTCQYARPGRRFRPSLVLPAALGGQLRSVAQPFAAAPLYLIGYLIPHLYG</sequence>
<organism evidence="1 2">
    <name type="scientific">Hymenobacter edaphi</name>
    <dbReference type="NCBI Taxonomy" id="2211146"/>
    <lineage>
        <taxon>Bacteria</taxon>
        <taxon>Pseudomonadati</taxon>
        <taxon>Bacteroidota</taxon>
        <taxon>Cytophagia</taxon>
        <taxon>Cytophagales</taxon>
        <taxon>Hymenobacteraceae</taxon>
        <taxon>Hymenobacter</taxon>
    </lineage>
</organism>
<keyword evidence="2" id="KW-1185">Reference proteome</keyword>
<gene>
    <name evidence="1" type="ORF">DLM85_14720</name>
</gene>
<name>A0A328BEV4_9BACT</name>
<protein>
    <submittedName>
        <fullName evidence="1">Uncharacterized protein</fullName>
    </submittedName>
</protein>
<comment type="caution">
    <text evidence="1">The sequence shown here is derived from an EMBL/GenBank/DDBJ whole genome shotgun (WGS) entry which is preliminary data.</text>
</comment>
<evidence type="ECO:0000313" key="1">
    <source>
        <dbReference type="EMBL" id="RAK65960.1"/>
    </source>
</evidence>
<dbReference type="AlphaFoldDB" id="A0A328BEV4"/>
<evidence type="ECO:0000313" key="2">
    <source>
        <dbReference type="Proteomes" id="UP000248553"/>
    </source>
</evidence>
<reference evidence="2" key="1">
    <citation type="submission" date="2018-05" db="EMBL/GenBank/DDBJ databases">
        <authorList>
            <person name="Nie L."/>
        </authorList>
    </citation>
    <scope>NUCLEOTIDE SEQUENCE [LARGE SCALE GENOMIC DNA]</scope>
    <source>
        <strain evidence="2">NL</strain>
    </source>
</reference>
<proteinExistence type="predicted"/>
<accession>A0A328BEV4</accession>
<dbReference type="Proteomes" id="UP000248553">
    <property type="component" value="Unassembled WGS sequence"/>
</dbReference>